<keyword evidence="4" id="KW-1185">Reference proteome</keyword>
<dbReference type="EMBL" id="BMQN01000027">
    <property type="protein sequence ID" value="GGS09979.1"/>
    <property type="molecule type" value="Genomic_DNA"/>
</dbReference>
<evidence type="ECO:0000256" key="1">
    <source>
        <dbReference type="SAM" id="SignalP"/>
    </source>
</evidence>
<name>A0ABQ2SC12_9DEIO</name>
<reference evidence="4" key="1">
    <citation type="journal article" date="2019" name="Int. J. Syst. Evol. Microbiol.">
        <title>The Global Catalogue of Microorganisms (GCM) 10K type strain sequencing project: providing services to taxonomists for standard genome sequencing and annotation.</title>
        <authorList>
            <consortium name="The Broad Institute Genomics Platform"/>
            <consortium name="The Broad Institute Genome Sequencing Center for Infectious Disease"/>
            <person name="Wu L."/>
            <person name="Ma J."/>
        </authorList>
    </citation>
    <scope>NUCLEOTIDE SEQUENCE [LARGE SCALE GENOMIC DNA]</scope>
    <source>
        <strain evidence="4">JCM 31405</strain>
    </source>
</reference>
<sequence length="563" mass="57406">MMRSKEGRKAVTLLRTVLCAVASLSLSEAYAASGCTALYGIDAAATPNIGWVNTDTGVFNSISALNGLTTANALALSPSDGTLYYIDRTTNNLVQFDTVNRTSTVVINSLYTASAVGATFDNTQSKPRLFIMYNDYTIKEVDTVSKSIVSNISINITGRDSAGASISKTDATNAGTTTTSGDIIAFAGKMYLAIDADRGVASSGQAYYMDFGTIPAVGATSITNVDGTAVRLSLSGAAMAVKSVNGISISPLNNAVYLSYTKTGGGGFGQLNTANGQITDLGTNSNGFTDLSDCAVLPDVPIVSKAFSTTPNSSPTTIRTGQNATLTLTLSSGNPSPSYLLADLTDSLPSGVTVASTPNVSTTCVSSSGGTPIITAAANSGSVTIPTGTRVPQSGSSCTVTLTVTGTTRGQKTNIIPGGSLRTTAGTYGSNATAALLVNDPISGTNVKRQRLYPNGTLGTATVNAKPKDLIEYCITATHPGVGYAPATAATITDTLEAPLSFVTGSATQGYGAGQDLKITRNGGTPSYQAFGTAVQGQKLTVSILPFNSANTTVEVCFIAQVK</sequence>
<accession>A0ABQ2SC12</accession>
<dbReference type="Gene3D" id="2.60.40.740">
    <property type="match status" value="1"/>
</dbReference>
<evidence type="ECO:0000313" key="4">
    <source>
        <dbReference type="Proteomes" id="UP000644548"/>
    </source>
</evidence>
<dbReference type="InterPro" id="IPR057693">
    <property type="entry name" value="DUF7933"/>
</dbReference>
<feature type="signal peptide" evidence="1">
    <location>
        <begin position="1"/>
        <end position="31"/>
    </location>
</feature>
<gene>
    <name evidence="3" type="ORF">GCM10008960_40210</name>
</gene>
<evidence type="ECO:0000313" key="3">
    <source>
        <dbReference type="EMBL" id="GGS09979.1"/>
    </source>
</evidence>
<dbReference type="Pfam" id="PF25564">
    <property type="entry name" value="DUF7933"/>
    <property type="match status" value="1"/>
</dbReference>
<protein>
    <recommendedName>
        <fullName evidence="2">DUF7933 domain-containing protein</fullName>
    </recommendedName>
</protein>
<feature type="chain" id="PRO_5045986832" description="DUF7933 domain-containing protein" evidence="1">
    <location>
        <begin position="32"/>
        <end position="563"/>
    </location>
</feature>
<evidence type="ECO:0000259" key="2">
    <source>
        <dbReference type="Pfam" id="PF25564"/>
    </source>
</evidence>
<dbReference type="NCBIfam" id="TIGR01451">
    <property type="entry name" value="B_ant_repeat"/>
    <property type="match status" value="1"/>
</dbReference>
<organism evidence="3 4">
    <name type="scientific">Deinococcus sedimenti</name>
    <dbReference type="NCBI Taxonomy" id="1867090"/>
    <lineage>
        <taxon>Bacteria</taxon>
        <taxon>Thermotogati</taxon>
        <taxon>Deinococcota</taxon>
        <taxon>Deinococci</taxon>
        <taxon>Deinococcales</taxon>
        <taxon>Deinococcaceae</taxon>
        <taxon>Deinococcus</taxon>
    </lineage>
</organism>
<dbReference type="SUPFAM" id="SSF63825">
    <property type="entry name" value="YWTD domain"/>
    <property type="match status" value="1"/>
</dbReference>
<keyword evidence="1" id="KW-0732">Signal</keyword>
<proteinExistence type="predicted"/>
<feature type="domain" description="DUF7933" evidence="2">
    <location>
        <begin position="301"/>
        <end position="438"/>
    </location>
</feature>
<dbReference type="InterPro" id="IPR047589">
    <property type="entry name" value="DUF11_rpt"/>
</dbReference>
<dbReference type="Proteomes" id="UP000644548">
    <property type="component" value="Unassembled WGS sequence"/>
</dbReference>
<comment type="caution">
    <text evidence="3">The sequence shown here is derived from an EMBL/GenBank/DDBJ whole genome shotgun (WGS) entry which is preliminary data.</text>
</comment>